<protein>
    <submittedName>
        <fullName evidence="1">Uncharacterized protein</fullName>
    </submittedName>
</protein>
<dbReference type="Proteomes" id="UP000058857">
    <property type="component" value="Chromosome 1"/>
</dbReference>
<proteinExistence type="predicted"/>
<dbReference type="AlphaFoldDB" id="A0A0S2IUY2"/>
<evidence type="ECO:0000313" key="2">
    <source>
        <dbReference type="Proteomes" id="UP000058857"/>
    </source>
</evidence>
<evidence type="ECO:0000313" key="1">
    <source>
        <dbReference type="EMBL" id="ALO27293.1"/>
    </source>
</evidence>
<name>A0A0S2IUY2_LEPBO</name>
<reference evidence="1 2" key="1">
    <citation type="journal article" date="2015" name="PLoS Negl. Trop. Dis.">
        <title>Distribution of Plasmids in Distinct Leptospira Pathogenic Species.</title>
        <authorList>
            <person name="Wang Y."/>
            <person name="Zhuang X."/>
            <person name="Zhong Y."/>
            <person name="Zhang C."/>
            <person name="Zhang Y."/>
            <person name="Zeng L."/>
            <person name="Zhu Y."/>
            <person name="He P."/>
            <person name="Dong K."/>
            <person name="Pal U."/>
            <person name="Guo X."/>
            <person name="Qin J."/>
        </authorList>
    </citation>
    <scope>NUCLEOTIDE SEQUENCE [LARGE SCALE GENOMIC DNA]</scope>
    <source>
        <strain evidence="1 2">56604</strain>
    </source>
</reference>
<gene>
    <name evidence="1" type="ORF">LBBP_03088</name>
</gene>
<sequence>MVYYSKLIEKFNSIRQNIIKPVKFYNTGATVKSSPSGII</sequence>
<accession>A0A0S2IUY2</accession>
<organism evidence="1">
    <name type="scientific">Leptospira borgpetersenii serovar Ballum</name>
    <dbReference type="NCBI Taxonomy" id="280505"/>
    <lineage>
        <taxon>Bacteria</taxon>
        <taxon>Pseudomonadati</taxon>
        <taxon>Spirochaetota</taxon>
        <taxon>Spirochaetia</taxon>
        <taxon>Leptospirales</taxon>
        <taxon>Leptospiraceae</taxon>
        <taxon>Leptospira</taxon>
    </lineage>
</organism>
<dbReference type="EMBL" id="CP012029">
    <property type="protein sequence ID" value="ALO27293.1"/>
    <property type="molecule type" value="Genomic_DNA"/>
</dbReference>